<dbReference type="InterPro" id="IPR038765">
    <property type="entry name" value="Papain-like_cys_pep_sf"/>
</dbReference>
<gene>
    <name evidence="7" type="ORF">J4573_15195</name>
</gene>
<dbReference type="GO" id="GO:0006508">
    <property type="term" value="P:proteolysis"/>
    <property type="evidence" value="ECO:0007669"/>
    <property type="project" value="UniProtKB-KW"/>
</dbReference>
<name>A0A939T1X4_9ACTN</name>
<evidence type="ECO:0000256" key="1">
    <source>
        <dbReference type="ARBA" id="ARBA00007074"/>
    </source>
</evidence>
<dbReference type="PROSITE" id="PS51935">
    <property type="entry name" value="NLPC_P60"/>
    <property type="match status" value="1"/>
</dbReference>
<dbReference type="SUPFAM" id="SSF54001">
    <property type="entry name" value="Cysteine proteinases"/>
    <property type="match status" value="1"/>
</dbReference>
<dbReference type="EMBL" id="JAGEOJ010000005">
    <property type="protein sequence ID" value="MBO2448446.1"/>
    <property type="molecule type" value="Genomic_DNA"/>
</dbReference>
<proteinExistence type="inferred from homology"/>
<dbReference type="PANTHER" id="PTHR47359">
    <property type="entry name" value="PEPTIDOGLYCAN DL-ENDOPEPTIDASE CWLO"/>
    <property type="match status" value="1"/>
</dbReference>
<keyword evidence="8" id="KW-1185">Reference proteome</keyword>
<dbReference type="Gene3D" id="3.90.1720.10">
    <property type="entry name" value="endopeptidase domain like (from Nostoc punctiforme)"/>
    <property type="match status" value="1"/>
</dbReference>
<evidence type="ECO:0000313" key="7">
    <source>
        <dbReference type="EMBL" id="MBO2448446.1"/>
    </source>
</evidence>
<dbReference type="PANTHER" id="PTHR47359:SF3">
    <property type="entry name" value="NLP_P60 DOMAIN-CONTAINING PROTEIN-RELATED"/>
    <property type="match status" value="1"/>
</dbReference>
<keyword evidence="2" id="KW-0645">Protease</keyword>
<organism evidence="7 8">
    <name type="scientific">Actinomadura barringtoniae</name>
    <dbReference type="NCBI Taxonomy" id="1427535"/>
    <lineage>
        <taxon>Bacteria</taxon>
        <taxon>Bacillati</taxon>
        <taxon>Actinomycetota</taxon>
        <taxon>Actinomycetes</taxon>
        <taxon>Streptosporangiales</taxon>
        <taxon>Thermomonosporaceae</taxon>
        <taxon>Actinomadura</taxon>
    </lineage>
</organism>
<evidence type="ECO:0000256" key="2">
    <source>
        <dbReference type="ARBA" id="ARBA00022670"/>
    </source>
</evidence>
<dbReference type="AlphaFoldDB" id="A0A939T1X4"/>
<comment type="caution">
    <text evidence="7">The sequence shown here is derived from an EMBL/GenBank/DDBJ whole genome shotgun (WGS) entry which is preliminary data.</text>
</comment>
<dbReference type="GO" id="GO:0008234">
    <property type="term" value="F:cysteine-type peptidase activity"/>
    <property type="evidence" value="ECO:0007669"/>
    <property type="project" value="UniProtKB-KW"/>
</dbReference>
<comment type="similarity">
    <text evidence="1">Belongs to the peptidase C40 family.</text>
</comment>
<evidence type="ECO:0000256" key="5">
    <source>
        <dbReference type="SAM" id="MobiDB-lite"/>
    </source>
</evidence>
<feature type="domain" description="NlpC/P60" evidence="6">
    <location>
        <begin position="176"/>
        <end position="325"/>
    </location>
</feature>
<protein>
    <submittedName>
        <fullName evidence="7">C40 family peptidase</fullName>
    </submittedName>
</protein>
<evidence type="ECO:0000259" key="6">
    <source>
        <dbReference type="PROSITE" id="PS51935"/>
    </source>
</evidence>
<evidence type="ECO:0000256" key="3">
    <source>
        <dbReference type="ARBA" id="ARBA00022801"/>
    </source>
</evidence>
<dbReference type="InterPro" id="IPR000064">
    <property type="entry name" value="NLP_P60_dom"/>
</dbReference>
<evidence type="ECO:0000256" key="4">
    <source>
        <dbReference type="ARBA" id="ARBA00022807"/>
    </source>
</evidence>
<keyword evidence="4" id="KW-0788">Thiol protease</keyword>
<accession>A0A939T1X4</accession>
<dbReference type="InterPro" id="IPR051794">
    <property type="entry name" value="PG_Endopeptidase_C40"/>
</dbReference>
<dbReference type="Pfam" id="PF00877">
    <property type="entry name" value="NLPC_P60"/>
    <property type="match status" value="1"/>
</dbReference>
<feature type="region of interest" description="Disordered" evidence="5">
    <location>
        <begin position="122"/>
        <end position="144"/>
    </location>
</feature>
<evidence type="ECO:0000313" key="8">
    <source>
        <dbReference type="Proteomes" id="UP000669179"/>
    </source>
</evidence>
<keyword evidence="3" id="KW-0378">Hydrolase</keyword>
<sequence>MRSRARLTIASAIAVVCGAAALIAVLAGGGIHGVSAAITGADGADGQAVRYFPAGTDLGGRKVKNLKGKQYKQYVKGTKVGVKCQAWGVLAGESYIWDKTTDGLWVPDYNVKTGTTLFVPGMPRCDRDRPSAGPGTGKPIFTDPRCGTAGAKHGRWWSTTEPAVRKAKGSTRGTSKAKVERVIKAALSQTGKKLPYSWGAGGLAGPSCGGEKNHIRENVDDYDRYGYDCSGFTAYAFWKGAGKNIGVATGSQVKSGTKVAYKNLRRGDLIFWESHPGTTDHVALYLGKGKIVEAKWPRTTTSVHVRTFKRSKEAGLSPYAIRVFR</sequence>
<dbReference type="Proteomes" id="UP000669179">
    <property type="component" value="Unassembled WGS sequence"/>
</dbReference>
<dbReference type="RefSeq" id="WP_208256078.1">
    <property type="nucleotide sequence ID" value="NZ_JAGEOJ010000005.1"/>
</dbReference>
<reference evidence="7" key="1">
    <citation type="submission" date="2021-03" db="EMBL/GenBank/DDBJ databases">
        <authorList>
            <person name="Kanchanasin P."/>
            <person name="Saeng-In P."/>
            <person name="Phongsopitanun W."/>
            <person name="Yuki M."/>
            <person name="Kudo T."/>
            <person name="Ohkuma M."/>
            <person name="Tanasupawat S."/>
        </authorList>
    </citation>
    <scope>NUCLEOTIDE SEQUENCE</scope>
    <source>
        <strain evidence="7">GKU 128</strain>
    </source>
</reference>